<dbReference type="Proteomes" id="UP000677457">
    <property type="component" value="Unassembled WGS sequence"/>
</dbReference>
<dbReference type="EMBL" id="BOQM01000035">
    <property type="protein sequence ID" value="GIM87357.1"/>
    <property type="molecule type" value="Genomic_DNA"/>
</dbReference>
<dbReference type="Proteomes" id="UP000315983">
    <property type="component" value="Unassembled WGS sequence"/>
</dbReference>
<evidence type="ECO:0000256" key="1">
    <source>
        <dbReference type="ARBA" id="ARBA00022737"/>
    </source>
</evidence>
<feature type="domain" description="ABC transporter" evidence="5">
    <location>
        <begin position="6"/>
        <end position="238"/>
    </location>
</feature>
<reference evidence="7 8" key="1">
    <citation type="submission" date="2019-06" db="EMBL/GenBank/DDBJ databases">
        <title>Sequencing the genomes of 1000 actinobacteria strains.</title>
        <authorList>
            <person name="Klenk H.-P."/>
        </authorList>
    </citation>
    <scope>NUCLEOTIDE SEQUENCE [LARGE SCALE GENOMIC DNA]</scope>
    <source>
        <strain evidence="7 8">DSM 44819</strain>
    </source>
</reference>
<dbReference type="GeneID" id="93772449"/>
<evidence type="ECO:0000256" key="2">
    <source>
        <dbReference type="ARBA" id="ARBA00022741"/>
    </source>
</evidence>
<keyword evidence="2" id="KW-0547">Nucleotide-binding</keyword>
<dbReference type="InterPro" id="IPR003439">
    <property type="entry name" value="ABC_transporter-like_ATP-bd"/>
</dbReference>
<accession>A0A542XQF4</accession>
<organism evidence="7 8">
    <name type="scientific">Salinispora arenicola</name>
    <dbReference type="NCBI Taxonomy" id="168697"/>
    <lineage>
        <taxon>Bacteria</taxon>
        <taxon>Bacillati</taxon>
        <taxon>Actinomycetota</taxon>
        <taxon>Actinomycetes</taxon>
        <taxon>Micromonosporales</taxon>
        <taxon>Micromonosporaceae</taxon>
        <taxon>Salinispora</taxon>
    </lineage>
</organism>
<dbReference type="InterPro" id="IPR027417">
    <property type="entry name" value="P-loop_NTPase"/>
</dbReference>
<keyword evidence="1" id="KW-0677">Repeat</keyword>
<dbReference type="GO" id="GO:0005524">
    <property type="term" value="F:ATP binding"/>
    <property type="evidence" value="ECO:0007669"/>
    <property type="project" value="UniProtKB-KW"/>
</dbReference>
<keyword evidence="9" id="KW-1185">Reference proteome</keyword>
<feature type="coiled-coil region" evidence="4">
    <location>
        <begin position="234"/>
        <end position="272"/>
    </location>
</feature>
<dbReference type="FunFam" id="3.40.50.300:FF:000597">
    <property type="entry name" value="ABC transporter ATP-binding protein"/>
    <property type="match status" value="1"/>
</dbReference>
<evidence type="ECO:0000256" key="3">
    <source>
        <dbReference type="ARBA" id="ARBA00022840"/>
    </source>
</evidence>
<sequence>MSDASIVCTRLSFAWPDGTTVFQDLSLTVGTGHTGLVAPNGVGKTTLLRLIAGELAPTAGAVTVTGTLGYLPQNLPLSGDLTTAEVLGVAATVAALHAIEAGDAREEHFTTVGDDWDVEERSRAELDRVGLGELALDRRLDTLSGGEIVALGLAAHLLRRPDILLLDEPTNNLDVDARHRLYAVLQEWPGVLLLVSHDRALLDRMERIAELNPGEVRFFGGNFTDYQEATRAAQEVAQRHVRSAELEVKREKREMQQARERAERRAGNAARNVKNAGLPKVIAGGLKRRAQESAGKADETHAARVADARARLDEASRALRDDASITVELPDTAVPAGRTLLVAKGLRVRDLFAGEGVDLTIKGPERIALTGPNGVGKSTLLRLLDGSLPPDAGTLRRADGRMAYLSQRLDLLDLERTVAENVAGYAPDRPQSERMNLLARFLFRGTRAHLPVGVLSGGERLRATLACVLYAEPAPHLLLLDEPTNNLDLVSVRQLETALQAYRGAFVVVSHDERFLTEIGVRRWLRLDDGRLREFAAPDGD</sequence>
<dbReference type="FunFam" id="3.40.50.300:FF:001320">
    <property type="entry name" value="Heme ABC transporter ATP-binding protein"/>
    <property type="match status" value="1"/>
</dbReference>
<feature type="domain" description="ABC transporter" evidence="5">
    <location>
        <begin position="337"/>
        <end position="540"/>
    </location>
</feature>
<dbReference type="Pfam" id="PF00005">
    <property type="entry name" value="ABC_tran"/>
    <property type="match status" value="2"/>
</dbReference>
<evidence type="ECO:0000313" key="9">
    <source>
        <dbReference type="Proteomes" id="UP000677457"/>
    </source>
</evidence>
<dbReference type="InterPro" id="IPR050611">
    <property type="entry name" value="ABCF"/>
</dbReference>
<evidence type="ECO:0000259" key="5">
    <source>
        <dbReference type="PROSITE" id="PS50893"/>
    </source>
</evidence>
<dbReference type="PROSITE" id="PS50893">
    <property type="entry name" value="ABC_TRANSPORTER_2"/>
    <property type="match status" value="2"/>
</dbReference>
<keyword evidence="4" id="KW-0175">Coiled coil</keyword>
<evidence type="ECO:0000256" key="4">
    <source>
        <dbReference type="SAM" id="Coils"/>
    </source>
</evidence>
<proteinExistence type="predicted"/>
<dbReference type="EMBL" id="VFOL01000001">
    <property type="protein sequence ID" value="TQL38061.1"/>
    <property type="molecule type" value="Genomic_DNA"/>
</dbReference>
<protein>
    <submittedName>
        <fullName evidence="6">ABC transporter ATP-binding protein</fullName>
    </submittedName>
    <submittedName>
        <fullName evidence="7">ATPase subunit of ABC transporter with duplicated ATPase domains</fullName>
    </submittedName>
</protein>
<dbReference type="Gene3D" id="3.40.50.300">
    <property type="entry name" value="P-loop containing nucleotide triphosphate hydrolases"/>
    <property type="match status" value="2"/>
</dbReference>
<gene>
    <name evidence="7" type="ORF">FB564_3233</name>
    <name evidence="6" type="ORF">Sar04_40930</name>
</gene>
<comment type="caution">
    <text evidence="7">The sequence shown here is derived from an EMBL/GenBank/DDBJ whole genome shotgun (WGS) entry which is preliminary data.</text>
</comment>
<dbReference type="SMART" id="SM00382">
    <property type="entry name" value="AAA"/>
    <property type="match status" value="2"/>
</dbReference>
<dbReference type="GO" id="GO:0016887">
    <property type="term" value="F:ATP hydrolysis activity"/>
    <property type="evidence" value="ECO:0007669"/>
    <property type="project" value="InterPro"/>
</dbReference>
<keyword evidence="3 6" id="KW-0067">ATP-binding</keyword>
<name>A0A542XQF4_SALAC</name>
<dbReference type="AlphaFoldDB" id="A0A542XQF4"/>
<evidence type="ECO:0000313" key="8">
    <source>
        <dbReference type="Proteomes" id="UP000315983"/>
    </source>
</evidence>
<reference evidence="6 9" key="2">
    <citation type="submission" date="2021-03" db="EMBL/GenBank/DDBJ databases">
        <title>Whole genome shotgun sequence of Salinispora arenicola NBRC 105043.</title>
        <authorList>
            <person name="Komaki H."/>
            <person name="Tamura T."/>
        </authorList>
    </citation>
    <scope>NUCLEOTIDE SEQUENCE [LARGE SCALE GENOMIC DNA]</scope>
    <source>
        <strain evidence="6 9">NBRC 105043</strain>
    </source>
</reference>
<dbReference type="CDD" id="cd03221">
    <property type="entry name" value="ABCF_EF-3"/>
    <property type="match status" value="2"/>
</dbReference>
<dbReference type="RefSeq" id="WP_016812847.1">
    <property type="nucleotide sequence ID" value="NZ_BOQM01000035.1"/>
</dbReference>
<dbReference type="PANTHER" id="PTHR19211">
    <property type="entry name" value="ATP-BINDING TRANSPORT PROTEIN-RELATED"/>
    <property type="match status" value="1"/>
</dbReference>
<evidence type="ECO:0000313" key="6">
    <source>
        <dbReference type="EMBL" id="GIM87357.1"/>
    </source>
</evidence>
<dbReference type="PANTHER" id="PTHR19211:SF6">
    <property type="entry name" value="BLL7188 PROTEIN"/>
    <property type="match status" value="1"/>
</dbReference>
<dbReference type="SUPFAM" id="SSF52540">
    <property type="entry name" value="P-loop containing nucleoside triphosphate hydrolases"/>
    <property type="match status" value="2"/>
</dbReference>
<evidence type="ECO:0000313" key="7">
    <source>
        <dbReference type="EMBL" id="TQL38061.1"/>
    </source>
</evidence>
<dbReference type="InterPro" id="IPR003593">
    <property type="entry name" value="AAA+_ATPase"/>
</dbReference>